<dbReference type="EMBL" id="UINC01103864">
    <property type="protein sequence ID" value="SVC66579.1"/>
    <property type="molecule type" value="Genomic_DNA"/>
</dbReference>
<dbReference type="AlphaFoldDB" id="A0A382NZM6"/>
<gene>
    <name evidence="1" type="ORF">METZ01_LOCUS319433</name>
</gene>
<sequence>MKKSPSFFYPLGLKIFKDHRVGSYFIRTTIKQGVRITLGQSDGVIILWNHISMMNYFPLYINKPLPVF</sequence>
<reference evidence="1" key="1">
    <citation type="submission" date="2018-05" db="EMBL/GenBank/DDBJ databases">
        <authorList>
            <person name="Lanie J.A."/>
            <person name="Ng W.-L."/>
            <person name="Kazmierczak K.M."/>
            <person name="Andrzejewski T.M."/>
            <person name="Davidsen T.M."/>
            <person name="Wayne K.J."/>
            <person name="Tettelin H."/>
            <person name="Glass J.I."/>
            <person name="Rusch D."/>
            <person name="Podicherti R."/>
            <person name="Tsui H.-C.T."/>
            <person name="Winkler M.E."/>
        </authorList>
    </citation>
    <scope>NUCLEOTIDE SEQUENCE</scope>
</reference>
<proteinExistence type="predicted"/>
<evidence type="ECO:0000313" key="1">
    <source>
        <dbReference type="EMBL" id="SVC66579.1"/>
    </source>
</evidence>
<protein>
    <submittedName>
        <fullName evidence="1">Uncharacterized protein</fullName>
    </submittedName>
</protein>
<name>A0A382NZM6_9ZZZZ</name>
<accession>A0A382NZM6</accession>
<organism evidence="1">
    <name type="scientific">marine metagenome</name>
    <dbReference type="NCBI Taxonomy" id="408172"/>
    <lineage>
        <taxon>unclassified sequences</taxon>
        <taxon>metagenomes</taxon>
        <taxon>ecological metagenomes</taxon>
    </lineage>
</organism>